<dbReference type="GO" id="GO:0045893">
    <property type="term" value="P:positive regulation of DNA-templated transcription"/>
    <property type="evidence" value="ECO:0007669"/>
    <property type="project" value="InterPro"/>
</dbReference>
<dbReference type="AlphaFoldDB" id="A0A368U5Y7"/>
<dbReference type="EMBL" id="QPII01000001">
    <property type="protein sequence ID" value="RCV91512.1"/>
    <property type="molecule type" value="Genomic_DNA"/>
</dbReference>
<keyword evidence="1" id="KW-0238">DNA-binding</keyword>
<dbReference type="GO" id="GO:0003700">
    <property type="term" value="F:DNA-binding transcription factor activity"/>
    <property type="evidence" value="ECO:0007669"/>
    <property type="project" value="InterPro"/>
</dbReference>
<reference evidence="3 4" key="1">
    <citation type="submission" date="2018-07" db="EMBL/GenBank/DDBJ databases">
        <title>Halomonas montanilacus sp. nov., isolated from Lake Pengyan on Tibetan Plateau.</title>
        <authorList>
            <person name="Lu H."/>
            <person name="Xing P."/>
            <person name="Wu Q."/>
        </authorList>
    </citation>
    <scope>NUCLEOTIDE SEQUENCE [LARGE SCALE GENOMIC DNA]</scope>
    <source>
        <strain evidence="3 4">PYC7W</strain>
    </source>
</reference>
<dbReference type="InterPro" id="IPR047057">
    <property type="entry name" value="MerR_fam"/>
</dbReference>
<dbReference type="PRINTS" id="PR00040">
    <property type="entry name" value="HTHMERR"/>
</dbReference>
<dbReference type="GO" id="GO:0046872">
    <property type="term" value="F:metal ion binding"/>
    <property type="evidence" value="ECO:0007669"/>
    <property type="project" value="InterPro"/>
</dbReference>
<sequence length="152" mass="17215">MKIGELATRTGCPVETIRYYEREGLLPEPARSSGNYRLYAEPHAERLRFIRHCRTLDMTLEEIRTLLDYHDHPRQPCNAVNGLIDDHLAHVEARIEQLQALRQALATLRSRCNGETDSSHCGILQELAQPEARELPAEAGEPSHVPGPHGRH</sequence>
<proteinExistence type="predicted"/>
<protein>
    <submittedName>
        <fullName evidence="3">Cd(II)/Pb(II)-responsive transcriptional regulator</fullName>
    </submittedName>
</protein>
<dbReference type="RefSeq" id="WP_114476963.1">
    <property type="nucleotide sequence ID" value="NZ_QPII01000001.1"/>
</dbReference>
<dbReference type="InterPro" id="IPR011791">
    <property type="entry name" value="CadR-PbrR"/>
</dbReference>
<name>A0A368U5Y7_9GAMM</name>
<comment type="caution">
    <text evidence="3">The sequence shown here is derived from an EMBL/GenBank/DDBJ whole genome shotgun (WGS) entry which is preliminary data.</text>
</comment>
<dbReference type="PANTHER" id="PTHR30204">
    <property type="entry name" value="REDOX-CYCLING DRUG-SENSING TRANSCRIPTIONAL ACTIVATOR SOXR"/>
    <property type="match status" value="1"/>
</dbReference>
<evidence type="ECO:0000259" key="2">
    <source>
        <dbReference type="PROSITE" id="PS50937"/>
    </source>
</evidence>
<dbReference type="Gene3D" id="1.10.1660.10">
    <property type="match status" value="1"/>
</dbReference>
<dbReference type="SUPFAM" id="SSF46955">
    <property type="entry name" value="Putative DNA-binding domain"/>
    <property type="match status" value="1"/>
</dbReference>
<dbReference type="Proteomes" id="UP000252405">
    <property type="component" value="Unassembled WGS sequence"/>
</dbReference>
<evidence type="ECO:0000313" key="3">
    <source>
        <dbReference type="EMBL" id="RCV91512.1"/>
    </source>
</evidence>
<dbReference type="CDD" id="cd04784">
    <property type="entry name" value="HTH_CadR-PbrR"/>
    <property type="match status" value="1"/>
</dbReference>
<evidence type="ECO:0000313" key="4">
    <source>
        <dbReference type="Proteomes" id="UP000252405"/>
    </source>
</evidence>
<keyword evidence="4" id="KW-1185">Reference proteome</keyword>
<organism evidence="3 4">
    <name type="scientific">Billgrantia montanilacus</name>
    <dbReference type="NCBI Taxonomy" id="2282305"/>
    <lineage>
        <taxon>Bacteria</taxon>
        <taxon>Pseudomonadati</taxon>
        <taxon>Pseudomonadota</taxon>
        <taxon>Gammaproteobacteria</taxon>
        <taxon>Oceanospirillales</taxon>
        <taxon>Halomonadaceae</taxon>
        <taxon>Billgrantia</taxon>
    </lineage>
</organism>
<dbReference type="Pfam" id="PF13411">
    <property type="entry name" value="MerR_1"/>
    <property type="match status" value="1"/>
</dbReference>
<dbReference type="PROSITE" id="PS50937">
    <property type="entry name" value="HTH_MERR_2"/>
    <property type="match status" value="1"/>
</dbReference>
<dbReference type="InterPro" id="IPR000551">
    <property type="entry name" value="MerR-type_HTH_dom"/>
</dbReference>
<dbReference type="GO" id="GO:0003677">
    <property type="term" value="F:DNA binding"/>
    <property type="evidence" value="ECO:0007669"/>
    <property type="project" value="UniProtKB-KW"/>
</dbReference>
<feature type="domain" description="HTH merR-type" evidence="2">
    <location>
        <begin position="1"/>
        <end position="69"/>
    </location>
</feature>
<dbReference type="SMART" id="SM00422">
    <property type="entry name" value="HTH_MERR"/>
    <property type="match status" value="1"/>
</dbReference>
<accession>A0A368U5Y7</accession>
<dbReference type="NCBIfam" id="TIGR02047">
    <property type="entry name" value="CadR-PbrR"/>
    <property type="match status" value="1"/>
</dbReference>
<dbReference type="OrthoDB" id="9808480at2"/>
<evidence type="ECO:0000256" key="1">
    <source>
        <dbReference type="ARBA" id="ARBA00023125"/>
    </source>
</evidence>
<dbReference type="InterPro" id="IPR009061">
    <property type="entry name" value="DNA-bd_dom_put_sf"/>
</dbReference>
<dbReference type="PANTHER" id="PTHR30204:SF92">
    <property type="entry name" value="HTH-TYPE TRANSCRIPTIONAL REGULATOR ZNTR"/>
    <property type="match status" value="1"/>
</dbReference>
<gene>
    <name evidence="3" type="primary">cadR</name>
    <name evidence="3" type="ORF">DU505_00085</name>
</gene>